<feature type="transmembrane region" description="Helical" evidence="1">
    <location>
        <begin position="260"/>
        <end position="280"/>
    </location>
</feature>
<keyword evidence="4" id="KW-1185">Reference proteome</keyword>
<gene>
    <name evidence="2" type="ORF">CCMP2556_LOCUS18272</name>
    <name evidence="3" type="ORF">CCMP2556_LOCUS18284</name>
</gene>
<name>A0ABP0KWW0_9DINO</name>
<evidence type="ECO:0000313" key="3">
    <source>
        <dbReference type="EMBL" id="CAK9031432.1"/>
    </source>
</evidence>
<proteinExistence type="predicted"/>
<keyword evidence="1" id="KW-0812">Transmembrane</keyword>
<keyword evidence="1" id="KW-1133">Transmembrane helix</keyword>
<sequence>MFGSMASFGNRHDTAAGSLLGSDELRWILELQGVVMADVRRFESVVLKPLLVLWIQRFCSRTPRSLWHKARRSFLPIVNKISWMMRGRAGVAQMRCGLFRCGLYLSLVASVRTSHAMLLIVNSWSACLLQGDASCLESKNDWRCISGLFRKTSRTFERCFAVLGSIMVMLIFAGLYDLTQGRGEEILASISLALVVPGVLWTHASTTTACNCLPSLVTLCKVENEEEDADYMGLAMFLSLSECGFFVWDTCVTVGLVQKFIYFTAAMAGTIGFQTGALNFQGSNLK</sequence>
<evidence type="ECO:0000313" key="4">
    <source>
        <dbReference type="Proteomes" id="UP001642484"/>
    </source>
</evidence>
<protein>
    <submittedName>
        <fullName evidence="2">Uncharacterized protein</fullName>
    </submittedName>
</protein>
<dbReference type="EMBL" id="CAXAMN010010313">
    <property type="protein sequence ID" value="CAK9031432.1"/>
    <property type="molecule type" value="Genomic_DNA"/>
</dbReference>
<dbReference type="EMBL" id="CAXAMN010010302">
    <property type="protein sequence ID" value="CAK9031392.1"/>
    <property type="molecule type" value="Genomic_DNA"/>
</dbReference>
<evidence type="ECO:0000256" key="1">
    <source>
        <dbReference type="SAM" id="Phobius"/>
    </source>
</evidence>
<feature type="transmembrane region" description="Helical" evidence="1">
    <location>
        <begin position="186"/>
        <end position="204"/>
    </location>
</feature>
<dbReference type="Proteomes" id="UP001642484">
    <property type="component" value="Unassembled WGS sequence"/>
</dbReference>
<organism evidence="2 4">
    <name type="scientific">Durusdinium trenchii</name>
    <dbReference type="NCBI Taxonomy" id="1381693"/>
    <lineage>
        <taxon>Eukaryota</taxon>
        <taxon>Sar</taxon>
        <taxon>Alveolata</taxon>
        <taxon>Dinophyceae</taxon>
        <taxon>Suessiales</taxon>
        <taxon>Symbiodiniaceae</taxon>
        <taxon>Durusdinium</taxon>
    </lineage>
</organism>
<accession>A0ABP0KWW0</accession>
<comment type="caution">
    <text evidence="2">The sequence shown here is derived from an EMBL/GenBank/DDBJ whole genome shotgun (WGS) entry which is preliminary data.</text>
</comment>
<reference evidence="2 4" key="1">
    <citation type="submission" date="2024-02" db="EMBL/GenBank/DDBJ databases">
        <authorList>
            <person name="Chen Y."/>
            <person name="Shah S."/>
            <person name="Dougan E. K."/>
            <person name="Thang M."/>
            <person name="Chan C."/>
        </authorList>
    </citation>
    <scope>NUCLEOTIDE SEQUENCE [LARGE SCALE GENOMIC DNA]</scope>
</reference>
<feature type="transmembrane region" description="Helical" evidence="1">
    <location>
        <begin position="160"/>
        <end position="179"/>
    </location>
</feature>
<evidence type="ECO:0000313" key="2">
    <source>
        <dbReference type="EMBL" id="CAK9031392.1"/>
    </source>
</evidence>
<keyword evidence="1" id="KW-0472">Membrane</keyword>